<reference evidence="4" key="4">
    <citation type="submission" date="2015-06" db="UniProtKB">
        <authorList>
            <consortium name="EnsemblMetazoa"/>
        </authorList>
    </citation>
    <scope>IDENTIFICATION</scope>
</reference>
<keyword evidence="5" id="KW-1185">Reference proteome</keyword>
<evidence type="ECO:0000313" key="4">
    <source>
        <dbReference type="EnsemblMetazoa" id="ADAC004959-PA"/>
    </source>
</evidence>
<feature type="compositionally biased region" description="Acidic residues" evidence="1">
    <location>
        <begin position="118"/>
        <end position="127"/>
    </location>
</feature>
<sequence>MAGGQQVAERLDHNTERHDQWWSGLDYATRHSNRPIVANVSSKIESIDYELDEVGEKEHEVLTELLPFRNRYAEEYINPMPQSPNVHDTMMNYERYYASDDVSNIMTPLEHHEHQLEVQEELEEEDSVASTSTAQNQPSKVHHHQQAAPIYSLVEGFGSFLNFLRHMQASFLLRTAHNIHQKMDLLTGLRDRLLDTIERRISRLWVSSVPKIQSRISRQIRLGWTGHEEVRNRGVEFPSAESALLTISFLTFAVFLIKLVLQVINTIKAKHYTYSTFAASSGSTPIAGGLFIKRMRRTLGKSYSNELLLEEHNTDNILRAIESYKRS</sequence>
<dbReference type="Proteomes" id="UP000000673">
    <property type="component" value="Unassembled WGS sequence"/>
</dbReference>
<organism evidence="3">
    <name type="scientific">Anopheles darlingi</name>
    <name type="common">Mosquito</name>
    <dbReference type="NCBI Taxonomy" id="43151"/>
    <lineage>
        <taxon>Eukaryota</taxon>
        <taxon>Metazoa</taxon>
        <taxon>Ecdysozoa</taxon>
        <taxon>Arthropoda</taxon>
        <taxon>Hexapoda</taxon>
        <taxon>Insecta</taxon>
        <taxon>Pterygota</taxon>
        <taxon>Neoptera</taxon>
        <taxon>Endopterygota</taxon>
        <taxon>Diptera</taxon>
        <taxon>Nematocera</taxon>
        <taxon>Culicoidea</taxon>
        <taxon>Culicidae</taxon>
        <taxon>Anophelinae</taxon>
        <taxon>Anopheles</taxon>
    </lineage>
</organism>
<feature type="compositionally biased region" description="Polar residues" evidence="1">
    <location>
        <begin position="128"/>
        <end position="139"/>
    </location>
</feature>
<accession>W5JG39</accession>
<gene>
    <name evidence="3" type="ORF">AND_004959</name>
</gene>
<reference evidence="3 5" key="1">
    <citation type="journal article" date="2010" name="BMC Genomics">
        <title>Combination of measures distinguishes pre-miRNAs from other stem-loops in the genome of the newly sequenced Anopheles darlingi.</title>
        <authorList>
            <person name="Mendes N.D."/>
            <person name="Freitas A.T."/>
            <person name="Vasconcelos A.T."/>
            <person name="Sagot M.F."/>
        </authorList>
    </citation>
    <scope>NUCLEOTIDE SEQUENCE</scope>
</reference>
<protein>
    <submittedName>
        <fullName evidence="3 4">Uncharacterized protein</fullName>
    </submittedName>
</protein>
<feature type="transmembrane region" description="Helical" evidence="2">
    <location>
        <begin position="243"/>
        <end position="265"/>
    </location>
</feature>
<evidence type="ECO:0000256" key="2">
    <source>
        <dbReference type="SAM" id="Phobius"/>
    </source>
</evidence>
<dbReference type="eggNOG" id="ENOG502SE63">
    <property type="taxonomic scope" value="Eukaryota"/>
</dbReference>
<dbReference type="OMA" id="HTSPWIT"/>
<keyword evidence="2" id="KW-1133">Transmembrane helix</keyword>
<feature type="region of interest" description="Disordered" evidence="1">
    <location>
        <begin position="115"/>
        <end position="143"/>
    </location>
</feature>
<evidence type="ECO:0000256" key="1">
    <source>
        <dbReference type="SAM" id="MobiDB-lite"/>
    </source>
</evidence>
<dbReference type="HOGENOM" id="CLU_855840_0_0_1"/>
<dbReference type="EnsemblMetazoa" id="ADAC004959-RA">
    <property type="protein sequence ID" value="ADAC004959-PA"/>
    <property type="gene ID" value="ADAC004959"/>
</dbReference>
<evidence type="ECO:0000313" key="3">
    <source>
        <dbReference type="EMBL" id="ETN63337.1"/>
    </source>
</evidence>
<proteinExistence type="predicted"/>
<dbReference type="VEuPathDB" id="VectorBase:ADAR2_012121"/>
<dbReference type="VEuPathDB" id="VectorBase:ADAC004959"/>
<name>W5JG39_ANODA</name>
<reference evidence="3" key="3">
    <citation type="journal article" date="2013" name="Nucleic Acids Res.">
        <title>The genome of Anopheles darlingi, the main neotropical malaria vector.</title>
        <authorList>
            <person name="Marinotti O."/>
            <person name="Cerqueira G.C."/>
            <person name="de Almeida L.G."/>
            <person name="Ferro M.I."/>
            <person name="Loreto E.L."/>
            <person name="Zaha A."/>
            <person name="Teixeira S.M."/>
            <person name="Wespiser A.R."/>
            <person name="Almeida E Silva A."/>
            <person name="Schlindwein A.D."/>
            <person name="Pacheco A.C."/>
            <person name="Silva A.L."/>
            <person name="Graveley B.R."/>
            <person name="Walenz B.P."/>
            <person name="Lima Bde A."/>
            <person name="Ribeiro C.A."/>
            <person name="Nunes-Silva C.G."/>
            <person name="de Carvalho C.R."/>
            <person name="Soares C.M."/>
            <person name="de Menezes C.B."/>
            <person name="Matiolli C."/>
            <person name="Caffrey D."/>
            <person name="Araujo D.A."/>
            <person name="de Oliveira D.M."/>
            <person name="Golenbock D."/>
            <person name="Grisard E.C."/>
            <person name="Fantinatti-Garboggini F."/>
            <person name="de Carvalho F.M."/>
            <person name="Barcellos F.G."/>
            <person name="Prosdocimi F."/>
            <person name="May G."/>
            <person name="Azevedo Junior G.M."/>
            <person name="Guimaraes G.M."/>
            <person name="Goldman G.H."/>
            <person name="Padilha I.Q."/>
            <person name="Batista Jda S."/>
            <person name="Ferro J.A."/>
            <person name="Ribeiro J.M."/>
            <person name="Fietto J.L."/>
            <person name="Dabbas K.M."/>
            <person name="Cerdeira L."/>
            <person name="Agnez-Lima L.F."/>
            <person name="Brocchi M."/>
            <person name="de Carvalho M.O."/>
            <person name="Teixeira Mde M."/>
            <person name="Diniz Maia Mde M."/>
            <person name="Goldman M.H."/>
            <person name="Cruz Schneider M.P."/>
            <person name="Felipe M.S."/>
            <person name="Hungria M."/>
            <person name="Nicolas M.F."/>
            <person name="Pereira M."/>
            <person name="Montes M.A."/>
            <person name="Cantao M.E."/>
            <person name="Vincentz M."/>
            <person name="Rafael M.S."/>
            <person name="Silverman N."/>
            <person name="Stoco P.H."/>
            <person name="Souza R.C."/>
            <person name="Vicentini R."/>
            <person name="Gazzinelli R.T."/>
            <person name="Neves Rde O."/>
            <person name="Silva R."/>
            <person name="Astolfi-Filho S."/>
            <person name="Maciel T.E."/>
            <person name="Urmenyi T.P."/>
            <person name="Tadei W.P."/>
            <person name="Camargo E.P."/>
            <person name="de Vasconcelos A.T."/>
        </authorList>
    </citation>
    <scope>NUCLEOTIDE SEQUENCE</scope>
</reference>
<keyword evidence="2" id="KW-0472">Membrane</keyword>
<evidence type="ECO:0000313" key="5">
    <source>
        <dbReference type="Proteomes" id="UP000000673"/>
    </source>
</evidence>
<dbReference type="EMBL" id="ADMH02001263">
    <property type="protein sequence ID" value="ETN63337.1"/>
    <property type="molecule type" value="Genomic_DNA"/>
</dbReference>
<reference evidence="3" key="2">
    <citation type="submission" date="2010-05" db="EMBL/GenBank/DDBJ databases">
        <authorList>
            <person name="Almeida L.G."/>
            <person name="Nicolas M.F."/>
            <person name="Souza R.C."/>
            <person name="Vasconcelos A.T.R."/>
        </authorList>
    </citation>
    <scope>NUCLEOTIDE SEQUENCE</scope>
</reference>
<keyword evidence="2" id="KW-0812">Transmembrane</keyword>
<dbReference type="AlphaFoldDB" id="W5JG39"/>